<protein>
    <submittedName>
        <fullName evidence="2">Uncharacterized protein</fullName>
    </submittedName>
</protein>
<evidence type="ECO:0000313" key="3">
    <source>
        <dbReference type="Proteomes" id="UP001152795"/>
    </source>
</evidence>
<sequence length="243" mass="27821">MEESEEEQEDTAPGRSTETEEPPKQEPSVRRSTRMKRPKLMSIIKTLQTKVTEEAMDTATLELRIREEVTQEMNEQIYELQNIYSNRLAAVQNFNEEVLGKRVEILQKSMQKSRRRKRIIEIIEDSDDEYISSNLYHREQMKVEEQAEIIECMKETIEKQNDIISGLREEVATGDFVPCTREASVDDLTEPPSQEVATGDFVPCTREAPVDDLTEPPSQEVATGDFVPCTREAPVVVNTPPSQ</sequence>
<feature type="compositionally biased region" description="Basic and acidic residues" evidence="1">
    <location>
        <begin position="17"/>
        <end position="29"/>
    </location>
</feature>
<evidence type="ECO:0000256" key="1">
    <source>
        <dbReference type="SAM" id="MobiDB-lite"/>
    </source>
</evidence>
<name>A0A6S7K631_PARCT</name>
<feature type="compositionally biased region" description="Acidic residues" evidence="1">
    <location>
        <begin position="1"/>
        <end position="10"/>
    </location>
</feature>
<feature type="region of interest" description="Disordered" evidence="1">
    <location>
        <begin position="1"/>
        <end position="38"/>
    </location>
</feature>
<accession>A0A6S7K631</accession>
<evidence type="ECO:0000313" key="2">
    <source>
        <dbReference type="EMBL" id="CAB4040017.1"/>
    </source>
</evidence>
<gene>
    <name evidence="2" type="ORF">PACLA_8A022216</name>
</gene>
<proteinExistence type="predicted"/>
<organism evidence="2 3">
    <name type="scientific">Paramuricea clavata</name>
    <name type="common">Red gorgonian</name>
    <name type="synonym">Violescent sea-whip</name>
    <dbReference type="NCBI Taxonomy" id="317549"/>
    <lineage>
        <taxon>Eukaryota</taxon>
        <taxon>Metazoa</taxon>
        <taxon>Cnidaria</taxon>
        <taxon>Anthozoa</taxon>
        <taxon>Octocorallia</taxon>
        <taxon>Malacalcyonacea</taxon>
        <taxon>Plexauridae</taxon>
        <taxon>Paramuricea</taxon>
    </lineage>
</organism>
<dbReference type="EMBL" id="CACRXK020026169">
    <property type="protein sequence ID" value="CAB4040017.1"/>
    <property type="molecule type" value="Genomic_DNA"/>
</dbReference>
<comment type="caution">
    <text evidence="2">The sequence shown here is derived from an EMBL/GenBank/DDBJ whole genome shotgun (WGS) entry which is preliminary data.</text>
</comment>
<feature type="region of interest" description="Disordered" evidence="1">
    <location>
        <begin position="206"/>
        <end position="225"/>
    </location>
</feature>
<dbReference type="AlphaFoldDB" id="A0A6S7K631"/>
<reference evidence="2" key="1">
    <citation type="submission" date="2020-04" db="EMBL/GenBank/DDBJ databases">
        <authorList>
            <person name="Alioto T."/>
            <person name="Alioto T."/>
            <person name="Gomez Garrido J."/>
        </authorList>
    </citation>
    <scope>NUCLEOTIDE SEQUENCE</scope>
    <source>
        <strain evidence="2">A484AB</strain>
    </source>
</reference>
<feature type="non-terminal residue" evidence="2">
    <location>
        <position position="1"/>
    </location>
</feature>
<keyword evidence="3" id="KW-1185">Reference proteome</keyword>
<dbReference type="Proteomes" id="UP001152795">
    <property type="component" value="Unassembled WGS sequence"/>
</dbReference>